<feature type="domain" description="GGDEF" evidence="3">
    <location>
        <begin position="265"/>
        <end position="399"/>
    </location>
</feature>
<dbReference type="PANTHER" id="PTHR33121:SF70">
    <property type="entry name" value="SIGNALING PROTEIN YKOW"/>
    <property type="match status" value="1"/>
</dbReference>
<keyword evidence="1" id="KW-0472">Membrane</keyword>
<dbReference type="Proteomes" id="UP001285263">
    <property type="component" value="Unassembled WGS sequence"/>
</dbReference>
<proteinExistence type="predicted"/>
<dbReference type="PANTHER" id="PTHR33121">
    <property type="entry name" value="CYCLIC DI-GMP PHOSPHODIESTERASE PDEF"/>
    <property type="match status" value="1"/>
</dbReference>
<dbReference type="InterPro" id="IPR043128">
    <property type="entry name" value="Rev_trsase/Diguanyl_cyclase"/>
</dbReference>
<reference evidence="4 5" key="1">
    <citation type="submission" date="2023-11" db="EMBL/GenBank/DDBJ databases">
        <title>Paucibacter sp. nov., isolated from fresh soil in Korea.</title>
        <authorList>
            <person name="Le N.T.T."/>
        </authorList>
    </citation>
    <scope>NUCLEOTIDE SEQUENCE [LARGE SCALE GENOMIC DNA]</scope>
    <source>
        <strain evidence="4 5">R3-3</strain>
    </source>
</reference>
<dbReference type="Pfam" id="PF00563">
    <property type="entry name" value="EAL"/>
    <property type="match status" value="1"/>
</dbReference>
<evidence type="ECO:0000259" key="2">
    <source>
        <dbReference type="PROSITE" id="PS50883"/>
    </source>
</evidence>
<dbReference type="SUPFAM" id="SSF141868">
    <property type="entry name" value="EAL domain-like"/>
    <property type="match status" value="1"/>
</dbReference>
<dbReference type="Pfam" id="PF00990">
    <property type="entry name" value="GGDEF"/>
    <property type="match status" value="1"/>
</dbReference>
<dbReference type="PROSITE" id="PS50883">
    <property type="entry name" value="EAL"/>
    <property type="match status" value="1"/>
</dbReference>
<dbReference type="InterPro" id="IPR000160">
    <property type="entry name" value="GGDEF_dom"/>
</dbReference>
<organism evidence="4 5">
    <name type="scientific">Roseateles agri</name>
    <dbReference type="NCBI Taxonomy" id="3098619"/>
    <lineage>
        <taxon>Bacteria</taxon>
        <taxon>Pseudomonadati</taxon>
        <taxon>Pseudomonadota</taxon>
        <taxon>Betaproteobacteria</taxon>
        <taxon>Burkholderiales</taxon>
        <taxon>Sphaerotilaceae</taxon>
        <taxon>Roseateles</taxon>
    </lineage>
</organism>
<dbReference type="InterPro" id="IPR035919">
    <property type="entry name" value="EAL_sf"/>
</dbReference>
<accession>A0ABU5DTC6</accession>
<dbReference type="CDD" id="cd01948">
    <property type="entry name" value="EAL"/>
    <property type="match status" value="1"/>
</dbReference>
<keyword evidence="1" id="KW-0812">Transmembrane</keyword>
<dbReference type="InterPro" id="IPR001633">
    <property type="entry name" value="EAL_dom"/>
</dbReference>
<dbReference type="PROSITE" id="PS50887">
    <property type="entry name" value="GGDEF"/>
    <property type="match status" value="1"/>
</dbReference>
<dbReference type="Gene3D" id="3.20.20.450">
    <property type="entry name" value="EAL domain"/>
    <property type="match status" value="1"/>
</dbReference>
<keyword evidence="5" id="KW-1185">Reference proteome</keyword>
<dbReference type="SMART" id="SM00052">
    <property type="entry name" value="EAL"/>
    <property type="match status" value="1"/>
</dbReference>
<feature type="transmembrane region" description="Helical" evidence="1">
    <location>
        <begin position="32"/>
        <end position="53"/>
    </location>
</feature>
<dbReference type="SMART" id="SM00267">
    <property type="entry name" value="GGDEF"/>
    <property type="match status" value="1"/>
</dbReference>
<dbReference type="InterPro" id="IPR050706">
    <property type="entry name" value="Cyclic-di-GMP_PDE-like"/>
</dbReference>
<sequence length="687" mass="76502">MQPIRSVAIPHAADPIGSHGTLPVVSRRYRRLVYSLLGSLITIGIILSLVMAWSSADIRRSATPLLREQVPELRQLADLEAALLRHQLILNNYFAGSIDRDDFLVGEMQARLQLIRLFEQLVVPLNATGQLAPVNGNVVELAQLADEFKRVDREALRRTAHPREILMQLNAVVKALQEELSVTRRELETNLYRGSDRTVAAIDKITLLIFGFAGLTVLTSGFMLYHARARFNSEGRLAFQAAHDPLTGLAHRRALEHRLGARGSSGKVLVLGLVDRFDRIVGGLGHARGDELLQALAQRLIKVAADFEGQAFSLDGPTVALLFERDSLESCADYAVEQLRRQMAEAFILDGHEVFIDLTLGYACEDSGEAQGEPLLRRAGAALQSAMRIGGGSVVGYSSMLQTLSLARLDMETDLRHALEREELELFYQPQLDLPTGRLSGFEALVRWRRSGRLVSPADFIPIAEESGLIIPIGDWILEEACRQARRWNEPNMHQGLPVTVAVNLSMRQFRKTQFIESIEQSLRRSEVNPTHIELELTESAAMHNPDQVLQLLQRLRGMGLALAIDDFGTGYSSLAYLQRFPLDKLKIDQSFVRELSRGDDAAAKRNAENIVRAMITLGHQLNLRVIAEGVETEEQMHQLVQLGCDAIQGYLYGRPVPAVMAQEFLLRERLSHLARHDATLLSGPPH</sequence>
<dbReference type="RefSeq" id="WP_320427051.1">
    <property type="nucleotide sequence ID" value="NZ_JAXCLA010000013.1"/>
</dbReference>
<gene>
    <name evidence="4" type="ORF">SNE35_31600</name>
</gene>
<dbReference type="InterPro" id="IPR029787">
    <property type="entry name" value="Nucleotide_cyclase"/>
</dbReference>
<keyword evidence="1" id="KW-1133">Transmembrane helix</keyword>
<comment type="caution">
    <text evidence="4">The sequence shown here is derived from an EMBL/GenBank/DDBJ whole genome shotgun (WGS) entry which is preliminary data.</text>
</comment>
<name>A0ABU5DTC6_9BURK</name>
<evidence type="ECO:0000256" key="1">
    <source>
        <dbReference type="SAM" id="Phobius"/>
    </source>
</evidence>
<evidence type="ECO:0000259" key="3">
    <source>
        <dbReference type="PROSITE" id="PS50887"/>
    </source>
</evidence>
<feature type="domain" description="EAL" evidence="2">
    <location>
        <begin position="408"/>
        <end position="670"/>
    </location>
</feature>
<dbReference type="SUPFAM" id="SSF55073">
    <property type="entry name" value="Nucleotide cyclase"/>
    <property type="match status" value="1"/>
</dbReference>
<dbReference type="Gene3D" id="3.30.70.270">
    <property type="match status" value="1"/>
</dbReference>
<feature type="transmembrane region" description="Helical" evidence="1">
    <location>
        <begin position="205"/>
        <end position="225"/>
    </location>
</feature>
<protein>
    <submittedName>
        <fullName evidence="4">Bifunctional diguanylate cyclase/phosphodiesterase</fullName>
    </submittedName>
</protein>
<evidence type="ECO:0000313" key="4">
    <source>
        <dbReference type="EMBL" id="MDY0749085.1"/>
    </source>
</evidence>
<evidence type="ECO:0000313" key="5">
    <source>
        <dbReference type="Proteomes" id="UP001285263"/>
    </source>
</evidence>
<dbReference type="CDD" id="cd01949">
    <property type="entry name" value="GGDEF"/>
    <property type="match status" value="1"/>
</dbReference>
<dbReference type="EMBL" id="JAXCLA010000013">
    <property type="protein sequence ID" value="MDY0749085.1"/>
    <property type="molecule type" value="Genomic_DNA"/>
</dbReference>